<evidence type="ECO:0000313" key="4">
    <source>
        <dbReference type="Proteomes" id="UP000549009"/>
    </source>
</evidence>
<sequence length="67" mass="7100">MASPDPTDFTLHAEPYTDGTSAILALRCPGCLGYELGNWDPRYDDNATPSVADILAATAAHEHVLIG</sequence>
<gene>
    <name evidence="2" type="ORF">CP982_07400</name>
    <name evidence="1" type="ORF">FHS40_007422</name>
</gene>
<proteinExistence type="predicted"/>
<dbReference type="RefSeq" id="WP_150509759.1">
    <property type="nucleotide sequence ID" value="NZ_BMSQ01000020.1"/>
</dbReference>
<dbReference type="EMBL" id="JACHJD010000018">
    <property type="protein sequence ID" value="MBB5108301.1"/>
    <property type="molecule type" value="Genomic_DNA"/>
</dbReference>
<dbReference type="EMBL" id="CP023690">
    <property type="protein sequence ID" value="QEV58558.1"/>
    <property type="molecule type" value="Genomic_DNA"/>
</dbReference>
<name>A0A5P2X2E3_STRST</name>
<evidence type="ECO:0000313" key="2">
    <source>
        <dbReference type="EMBL" id="QEV58558.1"/>
    </source>
</evidence>
<evidence type="ECO:0000313" key="1">
    <source>
        <dbReference type="EMBL" id="MBB5108301.1"/>
    </source>
</evidence>
<protein>
    <submittedName>
        <fullName evidence="2">Uncharacterized protein</fullName>
    </submittedName>
</protein>
<dbReference type="KEGG" id="sspb:CP982_07400"/>
<reference evidence="2 3" key="1">
    <citation type="submission" date="2017-09" db="EMBL/GenBank/DDBJ databases">
        <authorList>
            <person name="Lee N."/>
            <person name="Cho B.-K."/>
        </authorList>
    </citation>
    <scope>NUCLEOTIDE SEQUENCE [LARGE SCALE GENOMIC DNA]</scope>
    <source>
        <strain evidence="2 3">ATCC 27465</strain>
    </source>
</reference>
<keyword evidence="4" id="KW-1185">Reference proteome</keyword>
<organism evidence="2 3">
    <name type="scientific">Streptomyces spectabilis</name>
    <dbReference type="NCBI Taxonomy" id="68270"/>
    <lineage>
        <taxon>Bacteria</taxon>
        <taxon>Bacillati</taxon>
        <taxon>Actinomycetota</taxon>
        <taxon>Actinomycetes</taxon>
        <taxon>Kitasatosporales</taxon>
        <taxon>Streptomycetaceae</taxon>
        <taxon>Streptomyces</taxon>
    </lineage>
</organism>
<dbReference type="Proteomes" id="UP000326505">
    <property type="component" value="Chromosome"/>
</dbReference>
<evidence type="ECO:0000313" key="3">
    <source>
        <dbReference type="Proteomes" id="UP000326505"/>
    </source>
</evidence>
<dbReference type="AlphaFoldDB" id="A0A5P2X2E3"/>
<reference evidence="1 4" key="2">
    <citation type="submission" date="2020-08" db="EMBL/GenBank/DDBJ databases">
        <title>Genomic Encyclopedia of Type Strains, Phase III (KMG-III): the genomes of soil and plant-associated and newly described type strains.</title>
        <authorList>
            <person name="Whitman W."/>
        </authorList>
    </citation>
    <scope>NUCLEOTIDE SEQUENCE [LARGE SCALE GENOMIC DNA]</scope>
    <source>
        <strain evidence="1 4">CECT 3146</strain>
    </source>
</reference>
<dbReference type="Proteomes" id="UP000549009">
    <property type="component" value="Unassembled WGS sequence"/>
</dbReference>
<accession>A0A5P2X2E3</accession>
<dbReference type="OrthoDB" id="9877338at2"/>